<dbReference type="Pfam" id="PF13365">
    <property type="entry name" value="Trypsin_2"/>
    <property type="match status" value="1"/>
</dbReference>
<dbReference type="Gene3D" id="2.30.42.10">
    <property type="match status" value="2"/>
</dbReference>
<dbReference type="EC" id="3.4.21.107" evidence="4"/>
<keyword evidence="7" id="KW-0574">Periplasm</keyword>
<dbReference type="PROSITE" id="PS50106">
    <property type="entry name" value="PDZ"/>
    <property type="match status" value="2"/>
</dbReference>
<proteinExistence type="inferred from homology"/>
<reference evidence="12 13" key="1">
    <citation type="submission" date="2019-06" db="EMBL/GenBank/DDBJ databases">
        <title>Persicimonas caeni gen. nov., sp. nov., a predatory bacterium isolated from solar saltern.</title>
        <authorList>
            <person name="Wang S."/>
        </authorList>
    </citation>
    <scope>NUCLEOTIDE SEQUENCE [LARGE SCALE GENOMIC DNA]</scope>
    <source>
        <strain evidence="12 13">YN101</strain>
    </source>
</reference>
<dbReference type="InterPro" id="IPR001478">
    <property type="entry name" value="PDZ"/>
</dbReference>
<comment type="catalytic activity">
    <reaction evidence="1">
        <text>Acts on substrates that are at least partially unfolded. The cleavage site P1 residue is normally between a pair of hydrophobic residues, such as Val-|-Val.</text>
        <dbReference type="EC" id="3.4.21.107"/>
    </reaction>
</comment>
<keyword evidence="6" id="KW-0645">Protease</keyword>
<evidence type="ECO:0000259" key="11">
    <source>
        <dbReference type="PROSITE" id="PS50106"/>
    </source>
</evidence>
<evidence type="ECO:0000256" key="1">
    <source>
        <dbReference type="ARBA" id="ARBA00001772"/>
    </source>
</evidence>
<accession>A0A4Y6PXB0</accession>
<dbReference type="InterPro" id="IPR001940">
    <property type="entry name" value="Peptidase_S1C"/>
</dbReference>
<evidence type="ECO:0000256" key="7">
    <source>
        <dbReference type="ARBA" id="ARBA00022764"/>
    </source>
</evidence>
<keyword evidence="8" id="KW-0378">Hydrolase</keyword>
<dbReference type="SUPFAM" id="SSF50156">
    <property type="entry name" value="PDZ domain-like"/>
    <property type="match status" value="2"/>
</dbReference>
<dbReference type="GO" id="GO:0042597">
    <property type="term" value="C:periplasmic space"/>
    <property type="evidence" value="ECO:0007669"/>
    <property type="project" value="UniProtKB-SubCell"/>
</dbReference>
<evidence type="ECO:0000256" key="9">
    <source>
        <dbReference type="ARBA" id="ARBA00023016"/>
    </source>
</evidence>
<dbReference type="Pfam" id="PF13180">
    <property type="entry name" value="PDZ_2"/>
    <property type="match status" value="2"/>
</dbReference>
<dbReference type="PANTHER" id="PTHR22939">
    <property type="entry name" value="SERINE PROTEASE FAMILY S1C HTRA-RELATED"/>
    <property type="match status" value="1"/>
</dbReference>
<feature type="domain" description="PDZ" evidence="11">
    <location>
        <begin position="386"/>
        <end position="478"/>
    </location>
</feature>
<evidence type="ECO:0000313" key="12">
    <source>
        <dbReference type="EMBL" id="QDG52968.1"/>
    </source>
</evidence>
<evidence type="ECO:0000256" key="4">
    <source>
        <dbReference type="ARBA" id="ARBA00013035"/>
    </source>
</evidence>
<accession>A0A5B8Y8T0</accession>
<evidence type="ECO:0000313" key="13">
    <source>
        <dbReference type="Proteomes" id="UP000315995"/>
    </source>
</evidence>
<dbReference type="PANTHER" id="PTHR22939:SF130">
    <property type="entry name" value="PERIPLASMIC SERINE ENDOPROTEASE DEGP-LIKE-RELATED"/>
    <property type="match status" value="1"/>
</dbReference>
<name>A0A4Y6PXB0_PERCE</name>
<dbReference type="GO" id="GO:0004252">
    <property type="term" value="F:serine-type endopeptidase activity"/>
    <property type="evidence" value="ECO:0007669"/>
    <property type="project" value="InterPro"/>
</dbReference>
<dbReference type="InterPro" id="IPR036034">
    <property type="entry name" value="PDZ_sf"/>
</dbReference>
<keyword evidence="9" id="KW-0346">Stress response</keyword>
<sequence length="488" mass="50940">MDVSTKTNSRISKRIKITFAALVTFLALPLVSAVGGSVVGGQANSALPVVSQAQAETGAKKTQTSPQVAGLPNVSNVFEKQKEKVVAIKAETKAKAGKHPFMGQMPSRPQMGQGSGFIVDEDGYVLTNNHVVADADTVTVILHNGDSYPAKVVGTDEKTDIALVKIKAKTKLPAVELGTSSDLKVGQWVVAIGNPFGLDYSVTAGIVSAKGRNIGHGPYDNFIQTDASINPGNSGGPLFNMNGEVIGVNTAIIRGGQGIGFAVPIDMVKQIVPQLRDNGYVSRGYIGTGIQELDDELAESFGVKEGTGVLIGSVEDGGPAAKAGIRPGDIVTHFNGKRTKDVKSLLLAVAGTKPGEKASAKVIRDGKKRSLNVTVAERPDASRPEAVPASDDDAGDAKLGVAVSGVDAQTAERLGAKAGKGVLVQQVVPDSPAARVLRPGDIIMQVGKYKVNSPKRLKKALSKHDDGKPLRLLVMRDGRTIFLAVKLK</sequence>
<dbReference type="AlphaFoldDB" id="A0A4Y6PXB0"/>
<dbReference type="EMBL" id="CP041186">
    <property type="protein sequence ID" value="QDG52968.1"/>
    <property type="molecule type" value="Genomic_DNA"/>
</dbReference>
<dbReference type="InterPro" id="IPR009003">
    <property type="entry name" value="Peptidase_S1_PA"/>
</dbReference>
<protein>
    <recommendedName>
        <fullName evidence="5">Probable periplasmic serine endoprotease DegP-like</fullName>
        <ecNumber evidence="4">3.4.21.107</ecNumber>
    </recommendedName>
    <alternativeName>
        <fullName evidence="10">Protease Do</fullName>
    </alternativeName>
</protein>
<dbReference type="Proteomes" id="UP000315995">
    <property type="component" value="Chromosome"/>
</dbReference>
<dbReference type="Gene3D" id="2.40.10.120">
    <property type="match status" value="1"/>
</dbReference>
<comment type="similarity">
    <text evidence="3">Belongs to the peptidase S1C family.</text>
</comment>
<keyword evidence="13" id="KW-1185">Reference proteome</keyword>
<dbReference type="OrthoDB" id="9758917at2"/>
<evidence type="ECO:0000256" key="6">
    <source>
        <dbReference type="ARBA" id="ARBA00022670"/>
    </source>
</evidence>
<evidence type="ECO:0000256" key="5">
    <source>
        <dbReference type="ARBA" id="ARBA00013958"/>
    </source>
</evidence>
<comment type="subcellular location">
    <subcellularLocation>
        <location evidence="2">Periplasm</location>
    </subcellularLocation>
</comment>
<evidence type="ECO:0000256" key="2">
    <source>
        <dbReference type="ARBA" id="ARBA00004418"/>
    </source>
</evidence>
<dbReference type="CDD" id="cd10839">
    <property type="entry name" value="cpPDZ1_DegP-like"/>
    <property type="match status" value="1"/>
</dbReference>
<dbReference type="GO" id="GO:0006508">
    <property type="term" value="P:proteolysis"/>
    <property type="evidence" value="ECO:0007669"/>
    <property type="project" value="UniProtKB-KW"/>
</dbReference>
<dbReference type="SUPFAM" id="SSF50494">
    <property type="entry name" value="Trypsin-like serine proteases"/>
    <property type="match status" value="1"/>
</dbReference>
<organism evidence="12 13">
    <name type="scientific">Persicimonas caeni</name>
    <dbReference type="NCBI Taxonomy" id="2292766"/>
    <lineage>
        <taxon>Bacteria</taxon>
        <taxon>Deltaproteobacteria</taxon>
        <taxon>Bradymonadales</taxon>
        <taxon>Bradymonadaceae</taxon>
        <taxon>Persicimonas</taxon>
    </lineage>
</organism>
<evidence type="ECO:0000256" key="3">
    <source>
        <dbReference type="ARBA" id="ARBA00010541"/>
    </source>
</evidence>
<gene>
    <name evidence="12" type="ORF">FIV42_20130</name>
</gene>
<dbReference type="SMART" id="SM00228">
    <property type="entry name" value="PDZ"/>
    <property type="match status" value="2"/>
</dbReference>
<dbReference type="PRINTS" id="PR00834">
    <property type="entry name" value="PROTEASES2C"/>
</dbReference>
<evidence type="ECO:0000256" key="10">
    <source>
        <dbReference type="ARBA" id="ARBA00032850"/>
    </source>
</evidence>
<evidence type="ECO:0000256" key="8">
    <source>
        <dbReference type="ARBA" id="ARBA00022801"/>
    </source>
</evidence>
<feature type="domain" description="PDZ" evidence="11">
    <location>
        <begin position="282"/>
        <end position="345"/>
    </location>
</feature>